<dbReference type="OrthoDB" id="449052at2759"/>
<sequence length="188" mass="20210">MFAAYGALASPTNATVGDVRCVRHSHELVKLTSSEGLVTSGSGETRAMLPRCRRDTTHETLNSFGRFLLEPLPGQDGGLRRLLRVLLADQKDNSAVAGITRNRNYMLPCYRSNCSRTTYMYLAIMVPHVSDGVAVASNDSAVCVSSCACMWCGARAAVHPAHVDKVAGETSLGSHCPPGREAKPRSFI</sequence>
<protein>
    <submittedName>
        <fullName evidence="1">Uncharacterized protein</fullName>
    </submittedName>
</protein>
<proteinExistence type="predicted"/>
<comment type="caution">
    <text evidence="1">The sequence shown here is derived from an EMBL/GenBank/DDBJ whole genome shotgun (WGS) entry which is preliminary data.</text>
</comment>
<name>A0A8S0Z279_ARCPL</name>
<evidence type="ECO:0000313" key="2">
    <source>
        <dbReference type="Proteomes" id="UP000494256"/>
    </source>
</evidence>
<dbReference type="AlphaFoldDB" id="A0A8S0Z279"/>
<reference evidence="1 2" key="1">
    <citation type="submission" date="2020-04" db="EMBL/GenBank/DDBJ databases">
        <authorList>
            <person name="Wallbank WR R."/>
            <person name="Pardo Diaz C."/>
            <person name="Kozak K."/>
            <person name="Martin S."/>
            <person name="Jiggins C."/>
            <person name="Moest M."/>
            <person name="Warren A I."/>
            <person name="Byers J.R.P. K."/>
            <person name="Montejo-Kovacevich G."/>
            <person name="Yen C E."/>
        </authorList>
    </citation>
    <scope>NUCLEOTIDE SEQUENCE [LARGE SCALE GENOMIC DNA]</scope>
</reference>
<dbReference type="Proteomes" id="UP000494256">
    <property type="component" value="Unassembled WGS sequence"/>
</dbReference>
<dbReference type="EMBL" id="CADEBD010000226">
    <property type="protein sequence ID" value="CAB3225613.1"/>
    <property type="molecule type" value="Genomic_DNA"/>
</dbReference>
<organism evidence="1 2">
    <name type="scientific">Arctia plantaginis</name>
    <name type="common">Wood tiger moth</name>
    <name type="synonym">Phalaena plantaginis</name>
    <dbReference type="NCBI Taxonomy" id="874455"/>
    <lineage>
        <taxon>Eukaryota</taxon>
        <taxon>Metazoa</taxon>
        <taxon>Ecdysozoa</taxon>
        <taxon>Arthropoda</taxon>
        <taxon>Hexapoda</taxon>
        <taxon>Insecta</taxon>
        <taxon>Pterygota</taxon>
        <taxon>Neoptera</taxon>
        <taxon>Endopterygota</taxon>
        <taxon>Lepidoptera</taxon>
        <taxon>Glossata</taxon>
        <taxon>Ditrysia</taxon>
        <taxon>Noctuoidea</taxon>
        <taxon>Erebidae</taxon>
        <taxon>Arctiinae</taxon>
        <taxon>Arctia</taxon>
    </lineage>
</organism>
<gene>
    <name evidence="1" type="ORF">APLA_LOCUS2338</name>
</gene>
<evidence type="ECO:0000313" key="1">
    <source>
        <dbReference type="EMBL" id="CAB3225613.1"/>
    </source>
</evidence>
<accession>A0A8S0Z279</accession>